<evidence type="ECO:0000313" key="3">
    <source>
        <dbReference type="Proteomes" id="UP000464495"/>
    </source>
</evidence>
<dbReference type="Proteomes" id="UP000464495">
    <property type="component" value="Chromosome"/>
</dbReference>
<accession>A0A6P1SY39</accession>
<dbReference type="RefSeq" id="WP_161860470.1">
    <property type="nucleotide sequence ID" value="NZ_CP046620.1"/>
</dbReference>
<dbReference type="InterPro" id="IPR025311">
    <property type="entry name" value="DUF4166"/>
</dbReference>
<keyword evidence="3" id="KW-1185">Reference proteome</keyword>
<evidence type="ECO:0000259" key="1">
    <source>
        <dbReference type="Pfam" id="PF13761"/>
    </source>
</evidence>
<reference evidence="2 3" key="1">
    <citation type="submission" date="2019-12" db="EMBL/GenBank/DDBJ databases">
        <title>Complete genome sequence of Algicella marina strain 9Alg 56(T) isolated from the red alga Tichocarpus crinitus.</title>
        <authorList>
            <person name="Kim S.-G."/>
            <person name="Nedashkovskaya O.I."/>
        </authorList>
    </citation>
    <scope>NUCLEOTIDE SEQUENCE [LARGE SCALE GENOMIC DNA]</scope>
    <source>
        <strain evidence="2 3">9Alg 56</strain>
    </source>
</reference>
<evidence type="ECO:0000313" key="2">
    <source>
        <dbReference type="EMBL" id="QHQ33899.1"/>
    </source>
</evidence>
<organism evidence="2 3">
    <name type="scientific">Algicella marina</name>
    <dbReference type="NCBI Taxonomy" id="2683284"/>
    <lineage>
        <taxon>Bacteria</taxon>
        <taxon>Pseudomonadati</taxon>
        <taxon>Pseudomonadota</taxon>
        <taxon>Alphaproteobacteria</taxon>
        <taxon>Rhodobacterales</taxon>
        <taxon>Paracoccaceae</taxon>
        <taxon>Algicella</taxon>
    </lineage>
</organism>
<protein>
    <submittedName>
        <fullName evidence="2">DUF4166 domain-containing protein</fullName>
    </submittedName>
</protein>
<dbReference type="AlphaFoldDB" id="A0A6P1SY39"/>
<dbReference type="Pfam" id="PF13761">
    <property type="entry name" value="DUF4166"/>
    <property type="match status" value="1"/>
</dbReference>
<feature type="domain" description="DUF4166" evidence="1">
    <location>
        <begin position="15"/>
        <end position="169"/>
    </location>
</feature>
<name>A0A6P1SY39_9RHOB</name>
<dbReference type="EMBL" id="CP046620">
    <property type="protein sequence ID" value="QHQ33899.1"/>
    <property type="molecule type" value="Genomic_DNA"/>
</dbReference>
<sequence length="175" mass="18739">MSPFAAALGPAFTRLPPALRAFHAGPSPRSFSGTATLTHGRGLLAALAIRLGGFPPAGTTRLRVTVEETETGEHWHREFGTHRLSSRLAFKDRIVERLGPSTLHLLPTFADDTLHIVITRLTLLGLPMPGALTPRSSSREWQAPDGSFAFDIAAALPGTGLLVRYTGTLTPETLP</sequence>
<dbReference type="KEGG" id="amaq:GO499_01230"/>
<proteinExistence type="predicted"/>
<gene>
    <name evidence="2" type="ORF">GO499_01230</name>
</gene>